<keyword evidence="1" id="KW-0472">Membrane</keyword>
<sequence length="154" mass="17520">MSFIIILLLVIILVLAILSCFLFLNSRKLNKSIDILLEKGKIKDLRDVLFSHIENTKEVDLELKKVIDRIKSLEEIARIAFQKIGVVRFNPFTDSGPNQSFVIALLDNQNSGFVISSIFMKDGSRVYAKQIIDSKSEYTLSKEEKEAISRAIKN</sequence>
<evidence type="ECO:0000256" key="1">
    <source>
        <dbReference type="SAM" id="Phobius"/>
    </source>
</evidence>
<proteinExistence type="predicted"/>
<evidence type="ECO:0008006" key="4">
    <source>
        <dbReference type="Google" id="ProtNLM"/>
    </source>
</evidence>
<feature type="transmembrane region" description="Helical" evidence="1">
    <location>
        <begin position="6"/>
        <end position="24"/>
    </location>
</feature>
<evidence type="ECO:0000313" key="3">
    <source>
        <dbReference type="Proteomes" id="UP000178991"/>
    </source>
</evidence>
<name>A0A1G2HLU2_9BACT</name>
<organism evidence="2 3">
    <name type="scientific">Candidatus Staskawiczbacteria bacterium RIFCSPHIGHO2_01_FULL_34_27</name>
    <dbReference type="NCBI Taxonomy" id="1802199"/>
    <lineage>
        <taxon>Bacteria</taxon>
        <taxon>Candidatus Staskawicziibacteriota</taxon>
    </lineage>
</organism>
<keyword evidence="1" id="KW-0812">Transmembrane</keyword>
<keyword evidence="1" id="KW-1133">Transmembrane helix</keyword>
<comment type="caution">
    <text evidence="2">The sequence shown here is derived from an EMBL/GenBank/DDBJ whole genome shotgun (WGS) entry which is preliminary data.</text>
</comment>
<reference evidence="2 3" key="1">
    <citation type="journal article" date="2016" name="Nat. Commun.">
        <title>Thousands of microbial genomes shed light on interconnected biogeochemical processes in an aquifer system.</title>
        <authorList>
            <person name="Anantharaman K."/>
            <person name="Brown C.T."/>
            <person name="Hug L.A."/>
            <person name="Sharon I."/>
            <person name="Castelle C.J."/>
            <person name="Probst A.J."/>
            <person name="Thomas B.C."/>
            <person name="Singh A."/>
            <person name="Wilkins M.J."/>
            <person name="Karaoz U."/>
            <person name="Brodie E.L."/>
            <person name="Williams K.H."/>
            <person name="Hubbard S.S."/>
            <person name="Banfield J.F."/>
        </authorList>
    </citation>
    <scope>NUCLEOTIDE SEQUENCE [LARGE SCALE GENOMIC DNA]</scope>
</reference>
<protein>
    <recommendedName>
        <fullName evidence="4">DUF4446 domain-containing protein</fullName>
    </recommendedName>
</protein>
<evidence type="ECO:0000313" key="2">
    <source>
        <dbReference type="EMBL" id="OGZ63240.1"/>
    </source>
</evidence>
<dbReference type="AlphaFoldDB" id="A0A1G2HLU2"/>
<gene>
    <name evidence="2" type="ORF">A2639_02210</name>
</gene>
<dbReference type="Proteomes" id="UP000178991">
    <property type="component" value="Unassembled WGS sequence"/>
</dbReference>
<dbReference type="EMBL" id="MHOL01000004">
    <property type="protein sequence ID" value="OGZ63240.1"/>
    <property type="molecule type" value="Genomic_DNA"/>
</dbReference>
<dbReference type="Pfam" id="PF14584">
    <property type="entry name" value="DUF4446"/>
    <property type="match status" value="1"/>
</dbReference>
<dbReference type="InterPro" id="IPR027981">
    <property type="entry name" value="DUF4446"/>
</dbReference>
<accession>A0A1G2HLU2</accession>